<proteinExistence type="predicted"/>
<evidence type="ECO:0000313" key="1">
    <source>
        <dbReference type="Proteomes" id="UP000095281"/>
    </source>
</evidence>
<accession>A0A1I8C0D8</accession>
<sequence length="113" mass="13724">MAKVFNKRHVRIISQYILFNKNIQTNFFVKKEGHYINICRGFHQDDLKNLEITWDEMKAKMKERKAKKFFEETKSFFICEENNSCKINFKKIFETIKSEYLRLSSYHEAKLGK</sequence>
<dbReference type="Proteomes" id="UP000095281">
    <property type="component" value="Unplaced"/>
</dbReference>
<dbReference type="AlphaFoldDB" id="A0A1I8C0D8"/>
<protein>
    <submittedName>
        <fullName evidence="2">Uncharacterized protein</fullName>
    </submittedName>
</protein>
<reference evidence="2" key="1">
    <citation type="submission" date="2016-11" db="UniProtKB">
        <authorList>
            <consortium name="WormBaseParasite"/>
        </authorList>
    </citation>
    <scope>IDENTIFICATION</scope>
</reference>
<organism evidence="1 2">
    <name type="scientific">Meloidogyne hapla</name>
    <name type="common">Root-knot nematode worm</name>
    <dbReference type="NCBI Taxonomy" id="6305"/>
    <lineage>
        <taxon>Eukaryota</taxon>
        <taxon>Metazoa</taxon>
        <taxon>Ecdysozoa</taxon>
        <taxon>Nematoda</taxon>
        <taxon>Chromadorea</taxon>
        <taxon>Rhabditida</taxon>
        <taxon>Tylenchina</taxon>
        <taxon>Tylenchomorpha</taxon>
        <taxon>Tylenchoidea</taxon>
        <taxon>Meloidogynidae</taxon>
        <taxon>Meloidogyninae</taxon>
        <taxon>Meloidogyne</taxon>
    </lineage>
</organism>
<name>A0A1I8C0D8_MELHA</name>
<evidence type="ECO:0000313" key="2">
    <source>
        <dbReference type="WBParaSite" id="MhA1_Contig88.frz3.gene9"/>
    </source>
</evidence>
<keyword evidence="1" id="KW-1185">Reference proteome</keyword>
<dbReference type="WBParaSite" id="MhA1_Contig88.frz3.gene9">
    <property type="protein sequence ID" value="MhA1_Contig88.frz3.gene9"/>
    <property type="gene ID" value="MhA1_Contig88.frz3.gene9"/>
</dbReference>